<organism evidence="12">
    <name type="scientific">Salpingoeca rosetta (strain ATCC 50818 / BSB-021)</name>
    <dbReference type="NCBI Taxonomy" id="946362"/>
    <lineage>
        <taxon>Eukaryota</taxon>
        <taxon>Choanoflagellata</taxon>
        <taxon>Craspedida</taxon>
        <taxon>Salpingoecidae</taxon>
        <taxon>Salpingoeca</taxon>
    </lineage>
</organism>
<feature type="region of interest" description="Disordered" evidence="7">
    <location>
        <begin position="1"/>
        <end position="21"/>
    </location>
</feature>
<dbReference type="GO" id="GO:0006511">
    <property type="term" value="P:ubiquitin-dependent protein catabolic process"/>
    <property type="evidence" value="ECO:0007669"/>
    <property type="project" value="TreeGrafter"/>
</dbReference>
<dbReference type="AlphaFoldDB" id="F2UIG2"/>
<keyword evidence="3 6" id="KW-0863">Zinc-finger</keyword>
<dbReference type="SUPFAM" id="SSF49599">
    <property type="entry name" value="TRAF domain-like"/>
    <property type="match status" value="1"/>
</dbReference>
<gene>
    <name evidence="11" type="ORF">PTSG_08256</name>
</gene>
<feature type="domain" description="RING-type" evidence="8">
    <location>
        <begin position="30"/>
        <end position="71"/>
    </location>
</feature>
<dbReference type="GO" id="GO:0000151">
    <property type="term" value="C:ubiquitin ligase complex"/>
    <property type="evidence" value="ECO:0007669"/>
    <property type="project" value="TreeGrafter"/>
</dbReference>
<sequence length="432" mass="48704">MESTPTHDDTPAQRPMDAAGEEEQQQDVECNICYNPALENRRCKSCRHLFCHTCIHEWMEKSAIPTCPTCRCDLGDTTLEHDEEVQNIVDKRETCCDICGTTVTYKSLAKHRLLCMNEEIQCPFAGCSFHGTRSAMDIHTASCCLGANYNLEEVIQSVCKRAADSQPQFVNEHLLEDIYQPDDTNDSDTLVHFVQAHDTLSGLAVKYSCTREEILRLNNLTYEAHLFARASIIVPRPESWRPKEEPEVPLSVLVALRKKKLTRRVVTKCSVPEPEAVAYLHLTHYKADEAIRLIEEDVVWSLQHGESQPKSLKEFLGRKQRGLAPCTGCDMPIAQHTPRQHCAACGAFFCHRCHHGQGQCKLTVPKLALGVTNPDARYQHVRVCHGCHDRLSPPSTTTAPAAQYTPPSLQYHQRAQQQHHHHHHQASAPLCS</sequence>
<keyword evidence="2" id="KW-0479">Metal-binding</keyword>
<dbReference type="OrthoDB" id="6270329at2759"/>
<dbReference type="GO" id="GO:0016567">
    <property type="term" value="P:protein ubiquitination"/>
    <property type="evidence" value="ECO:0007669"/>
    <property type="project" value="TreeGrafter"/>
</dbReference>
<dbReference type="KEGG" id="sre:PTSG_08256"/>
<keyword evidence="12" id="KW-1185">Reference proteome</keyword>
<dbReference type="RefSeq" id="XP_004991282.1">
    <property type="nucleotide sequence ID" value="XM_004991225.1"/>
</dbReference>
<dbReference type="InParanoid" id="F2UIG2"/>
<dbReference type="EMBL" id="GL832975">
    <property type="protein sequence ID" value="EGD76911.1"/>
    <property type="molecule type" value="Genomic_DNA"/>
</dbReference>
<evidence type="ECO:0000313" key="12">
    <source>
        <dbReference type="Proteomes" id="UP000007799"/>
    </source>
</evidence>
<feature type="domain" description="LysM" evidence="10">
    <location>
        <begin position="190"/>
        <end position="234"/>
    </location>
</feature>
<feature type="compositionally biased region" description="Basic and acidic residues" evidence="7">
    <location>
        <begin position="1"/>
        <end position="11"/>
    </location>
</feature>
<dbReference type="CDD" id="cd00118">
    <property type="entry name" value="LysM"/>
    <property type="match status" value="1"/>
</dbReference>
<dbReference type="InterPro" id="IPR001841">
    <property type="entry name" value="Znf_RING"/>
</dbReference>
<dbReference type="GO" id="GO:0008270">
    <property type="term" value="F:zinc ion binding"/>
    <property type="evidence" value="ECO:0007669"/>
    <property type="project" value="UniProtKB-KW"/>
</dbReference>
<evidence type="ECO:0000313" key="11">
    <source>
        <dbReference type="EMBL" id="EGD76911.1"/>
    </source>
</evidence>
<evidence type="ECO:0000256" key="2">
    <source>
        <dbReference type="ARBA" id="ARBA00022723"/>
    </source>
</evidence>
<dbReference type="GO" id="GO:0061630">
    <property type="term" value="F:ubiquitin protein ligase activity"/>
    <property type="evidence" value="ECO:0007669"/>
    <property type="project" value="TreeGrafter"/>
</dbReference>
<dbReference type="InterPro" id="IPR017907">
    <property type="entry name" value="Znf_RING_CS"/>
</dbReference>
<evidence type="ECO:0000256" key="6">
    <source>
        <dbReference type="PROSITE-ProRule" id="PRU00175"/>
    </source>
</evidence>
<dbReference type="PROSITE" id="PS00518">
    <property type="entry name" value="ZF_RING_1"/>
    <property type="match status" value="1"/>
</dbReference>
<dbReference type="PROSITE" id="PS50089">
    <property type="entry name" value="ZF_RING_2"/>
    <property type="match status" value="1"/>
</dbReference>
<dbReference type="Gene3D" id="3.10.350.10">
    <property type="entry name" value="LysM domain"/>
    <property type="match status" value="1"/>
</dbReference>
<reference evidence="11" key="1">
    <citation type="submission" date="2009-08" db="EMBL/GenBank/DDBJ databases">
        <title>Annotation of Salpingoeca rosetta.</title>
        <authorList>
            <consortium name="The Broad Institute Genome Sequencing Platform"/>
            <person name="Russ C."/>
            <person name="Cuomo C."/>
            <person name="Burger G."/>
            <person name="Gray M.W."/>
            <person name="Holland P.W.H."/>
            <person name="King N."/>
            <person name="Lang F.B.F."/>
            <person name="Roger A.J."/>
            <person name="Ruiz-Trillo I."/>
            <person name="Young S.K."/>
            <person name="Zeng Q."/>
            <person name="Gargeya S."/>
            <person name="Alvarado L."/>
            <person name="Berlin A."/>
            <person name="Chapman S.B."/>
            <person name="Chen Z."/>
            <person name="Freedman E."/>
            <person name="Gellesch M."/>
            <person name="Goldberg J."/>
            <person name="Griggs A."/>
            <person name="Gujja S."/>
            <person name="Heilman E."/>
            <person name="Heiman D."/>
            <person name="Howarth C."/>
            <person name="Mehta T."/>
            <person name="Neiman D."/>
            <person name="Pearson M."/>
            <person name="Roberts A."/>
            <person name="Saif S."/>
            <person name="Shea T."/>
            <person name="Shenoy N."/>
            <person name="Sisk P."/>
            <person name="Stolte C."/>
            <person name="Sykes S."/>
            <person name="White J."/>
            <person name="Yandava C."/>
            <person name="Haas B."/>
            <person name="Nusbaum C."/>
            <person name="Birren B."/>
        </authorList>
    </citation>
    <scope>NUCLEOTIDE SEQUENCE [LARGE SCALE GENOMIC DNA]</scope>
    <source>
        <strain evidence="11">ATCC 50818</strain>
    </source>
</reference>
<evidence type="ECO:0000256" key="4">
    <source>
        <dbReference type="ARBA" id="ARBA00022786"/>
    </source>
</evidence>
<protein>
    <recommendedName>
        <fullName evidence="13">RING-type domain-containing protein</fullName>
    </recommendedName>
</protein>
<dbReference type="SUPFAM" id="SSF57903">
    <property type="entry name" value="FYVE/PHD zinc finger"/>
    <property type="match status" value="1"/>
</dbReference>
<accession>F2UIG2</accession>
<feature type="domain" description="FYVE-type" evidence="9">
    <location>
        <begin position="320"/>
        <end position="392"/>
    </location>
</feature>
<proteinExistence type="predicted"/>
<dbReference type="InterPro" id="IPR011011">
    <property type="entry name" value="Znf_FYVE_PHD"/>
</dbReference>
<dbReference type="Gene3D" id="3.30.40.10">
    <property type="entry name" value="Zinc/RING finger domain, C3HC4 (zinc finger)"/>
    <property type="match status" value="3"/>
</dbReference>
<dbReference type="InterPro" id="IPR018392">
    <property type="entry name" value="LysM"/>
</dbReference>
<dbReference type="GO" id="GO:0005829">
    <property type="term" value="C:cytosol"/>
    <property type="evidence" value="ECO:0007669"/>
    <property type="project" value="TreeGrafter"/>
</dbReference>
<evidence type="ECO:0000259" key="10">
    <source>
        <dbReference type="PROSITE" id="PS51782"/>
    </source>
</evidence>
<dbReference type="SMART" id="SM00184">
    <property type="entry name" value="RING"/>
    <property type="match status" value="1"/>
</dbReference>
<evidence type="ECO:0000256" key="5">
    <source>
        <dbReference type="ARBA" id="ARBA00022833"/>
    </source>
</evidence>
<dbReference type="InterPro" id="IPR036779">
    <property type="entry name" value="LysM_dom_sf"/>
</dbReference>
<evidence type="ECO:0000259" key="8">
    <source>
        <dbReference type="PROSITE" id="PS50089"/>
    </source>
</evidence>
<evidence type="ECO:0000256" key="3">
    <source>
        <dbReference type="ARBA" id="ARBA00022771"/>
    </source>
</evidence>
<dbReference type="PANTHER" id="PTHR15067:SF4">
    <property type="entry name" value="E3 UBIQUITIN-PROTEIN LIGASE RNF8"/>
    <property type="match status" value="1"/>
</dbReference>
<dbReference type="PROSITE" id="PS51782">
    <property type="entry name" value="LYSM"/>
    <property type="match status" value="1"/>
</dbReference>
<dbReference type="SUPFAM" id="SSF57850">
    <property type="entry name" value="RING/U-box"/>
    <property type="match status" value="1"/>
</dbReference>
<evidence type="ECO:0000256" key="7">
    <source>
        <dbReference type="SAM" id="MobiDB-lite"/>
    </source>
</evidence>
<dbReference type="PANTHER" id="PTHR15067">
    <property type="entry name" value="E3 UBIQUITIN-PROTEIN LIGASE RNF8"/>
    <property type="match status" value="1"/>
</dbReference>
<dbReference type="Proteomes" id="UP000007799">
    <property type="component" value="Unassembled WGS sequence"/>
</dbReference>
<evidence type="ECO:0000256" key="1">
    <source>
        <dbReference type="ARBA" id="ARBA00022679"/>
    </source>
</evidence>
<dbReference type="PROSITE" id="PS50178">
    <property type="entry name" value="ZF_FYVE"/>
    <property type="match status" value="1"/>
</dbReference>
<dbReference type="Pfam" id="PF13639">
    <property type="entry name" value="zf-RING_2"/>
    <property type="match status" value="1"/>
</dbReference>
<dbReference type="OMA" id="CELHEHA"/>
<keyword evidence="4" id="KW-0833">Ubl conjugation pathway</keyword>
<evidence type="ECO:0008006" key="13">
    <source>
        <dbReference type="Google" id="ProtNLM"/>
    </source>
</evidence>
<name>F2UIG2_SALR5</name>
<keyword evidence="5" id="KW-0862">Zinc</keyword>
<keyword evidence="1" id="KW-0808">Transferase</keyword>
<feature type="region of interest" description="Disordered" evidence="7">
    <location>
        <begin position="410"/>
        <end position="432"/>
    </location>
</feature>
<dbReference type="InterPro" id="IPR013083">
    <property type="entry name" value="Znf_RING/FYVE/PHD"/>
</dbReference>
<dbReference type="GeneID" id="16071843"/>
<dbReference type="InterPro" id="IPR017455">
    <property type="entry name" value="Znf_FYVE-rel"/>
</dbReference>
<evidence type="ECO:0000259" key="9">
    <source>
        <dbReference type="PROSITE" id="PS50178"/>
    </source>
</evidence>